<dbReference type="InterPro" id="IPR036582">
    <property type="entry name" value="Mao_N_sf"/>
</dbReference>
<proteinExistence type="predicted"/>
<name>A0A292YLU9_9BACL</name>
<comment type="caution">
    <text evidence="3">The sequence shown here is derived from an EMBL/GenBank/DDBJ whole genome shotgun (WGS) entry which is preliminary data.</text>
</comment>
<dbReference type="SUPFAM" id="SSF55383">
    <property type="entry name" value="Copper amine oxidase, domain N"/>
    <property type="match status" value="2"/>
</dbReference>
<dbReference type="RefSeq" id="WP_165912598.1">
    <property type="nucleotide sequence ID" value="NZ_BDUF01000121.1"/>
</dbReference>
<feature type="domain" description="Copper amine oxidase-like N-terminal" evidence="2">
    <location>
        <begin position="580"/>
        <end position="690"/>
    </location>
</feature>
<dbReference type="Proteomes" id="UP000217785">
    <property type="component" value="Unassembled WGS sequence"/>
</dbReference>
<evidence type="ECO:0000256" key="1">
    <source>
        <dbReference type="SAM" id="SignalP"/>
    </source>
</evidence>
<dbReference type="AlphaFoldDB" id="A0A292YLU9"/>
<keyword evidence="1" id="KW-0732">Signal</keyword>
<reference evidence="4" key="1">
    <citation type="submission" date="2017-07" db="EMBL/GenBank/DDBJ databases">
        <title>Draft genome sequence of Effusibacillus lacus strain skLN1.</title>
        <authorList>
            <person name="Watanabe M."/>
            <person name="Kojima H."/>
            <person name="Fukui M."/>
        </authorList>
    </citation>
    <scope>NUCLEOTIDE SEQUENCE [LARGE SCALE GENOMIC DNA]</scope>
    <source>
        <strain evidence="4">skLN1</strain>
    </source>
</reference>
<organism evidence="3 4">
    <name type="scientific">Effusibacillus lacus</name>
    <dbReference type="NCBI Taxonomy" id="1348429"/>
    <lineage>
        <taxon>Bacteria</taxon>
        <taxon>Bacillati</taxon>
        <taxon>Bacillota</taxon>
        <taxon>Bacilli</taxon>
        <taxon>Bacillales</taxon>
        <taxon>Alicyclobacillaceae</taxon>
        <taxon>Effusibacillus</taxon>
    </lineage>
</organism>
<dbReference type="InterPro" id="IPR012854">
    <property type="entry name" value="Cu_amine_oxidase-like_N"/>
</dbReference>
<feature type="chain" id="PRO_5012855594" description="Copper amine oxidase-like N-terminal domain-containing protein" evidence="1">
    <location>
        <begin position="35"/>
        <end position="692"/>
    </location>
</feature>
<feature type="signal peptide" evidence="1">
    <location>
        <begin position="1"/>
        <end position="34"/>
    </location>
</feature>
<evidence type="ECO:0000313" key="4">
    <source>
        <dbReference type="Proteomes" id="UP000217785"/>
    </source>
</evidence>
<dbReference type="EMBL" id="BDUF01000121">
    <property type="protein sequence ID" value="GAX92067.1"/>
    <property type="molecule type" value="Genomic_DNA"/>
</dbReference>
<gene>
    <name evidence="3" type="ORF">EFBL_3758</name>
</gene>
<dbReference type="Pfam" id="PF07833">
    <property type="entry name" value="Cu_amine_oxidN1"/>
    <property type="match status" value="1"/>
</dbReference>
<protein>
    <recommendedName>
        <fullName evidence="2">Copper amine oxidase-like N-terminal domain-containing protein</fullName>
    </recommendedName>
</protein>
<accession>A0A292YLU9</accession>
<evidence type="ECO:0000313" key="3">
    <source>
        <dbReference type="EMBL" id="GAX92067.1"/>
    </source>
</evidence>
<dbReference type="Gene3D" id="3.30.457.10">
    <property type="entry name" value="Copper amine oxidase-like, N-terminal domain"/>
    <property type="match status" value="2"/>
</dbReference>
<keyword evidence="4" id="KW-1185">Reference proteome</keyword>
<evidence type="ECO:0000259" key="2">
    <source>
        <dbReference type="Pfam" id="PF07833"/>
    </source>
</evidence>
<sequence>MNKKIKKTALNVLTTATLLSGVAAPAFFSGVASAATSNSVVGAVPSIASTGNYNLASIRIDESVQGNLANGDVIVLTLPEGLAWNGLPVVTTTDGTVTAGVYAVTSRVVNIELATVDAVNVDKFIISTPVTVSSVGSGPINVNLSAPGTGIASGDYTVGNFTSGSATVTALSTPTRGSGTVSFGTVRIVENAIGDLAAGETITLTLPSGYTWGAGTAKTDTNGIVTTLGATGGRTLTLTVNTATAARPGIIDLTTQVVVGSSAAKGDVTVSLGGTSNLSGDVVIGKYADWGISVEAEAAKSVTAGRDAQRIAKVTIAEDIPGSLIPGRTITAKLPENTRFSAAPTLTLDSGNNIWATAVGTLNSDSTEVTFTLANNASTSAAELALSNVNIDVAPNVSGDIALEIGGTAGAKGTIVVANATKVVSGSADVKEVKVGSQAQAVGDITLTEGKKEGLLVGNLELNAPAGVTFANVPTVKVEGGDIQLGTVTRANNNTTLRIPVNGQSSKASAIKISGLQVTVDRTVPEGDIKFSIGGTAVVNNATPFPNTSAGSVIASKVVTPAPSDQKATAQFVLGQSKYTVNGVEKAMDVAAFEEGGRTYLPVRFVAEALGVSSDNVLWNQADWSVTILKGDRVVKMTIGSNVMIVNGVSITMDVPAKLKDERTFLPIRYVAQALGAEIEWDDATQTVTVKQ</sequence>